<dbReference type="RefSeq" id="XP_016211054.1">
    <property type="nucleotide sequence ID" value="XM_016361234.1"/>
</dbReference>
<dbReference type="GO" id="GO:0000145">
    <property type="term" value="C:exocyst"/>
    <property type="evidence" value="ECO:0007669"/>
    <property type="project" value="InterPro"/>
</dbReference>
<dbReference type="PANTHER" id="PTHR21292">
    <property type="entry name" value="EXOCYST COMPLEX COMPONENT SEC6-RELATED"/>
    <property type="match status" value="1"/>
</dbReference>
<proteinExistence type="inferred from homology"/>
<keyword evidence="2" id="KW-0813">Transport</keyword>
<evidence type="ECO:0000256" key="2">
    <source>
        <dbReference type="ARBA" id="ARBA00022448"/>
    </source>
</evidence>
<organism evidence="5 6">
    <name type="scientific">Verruconis gallopava</name>
    <dbReference type="NCBI Taxonomy" id="253628"/>
    <lineage>
        <taxon>Eukaryota</taxon>
        <taxon>Fungi</taxon>
        <taxon>Dikarya</taxon>
        <taxon>Ascomycota</taxon>
        <taxon>Pezizomycotina</taxon>
        <taxon>Dothideomycetes</taxon>
        <taxon>Pleosporomycetidae</taxon>
        <taxon>Venturiales</taxon>
        <taxon>Sympoventuriaceae</taxon>
        <taxon>Verruconis</taxon>
    </lineage>
</organism>
<keyword evidence="4" id="KW-0175">Coiled coil</keyword>
<dbReference type="OrthoDB" id="190098at2759"/>
<dbReference type="Pfam" id="PF06046">
    <property type="entry name" value="Sec6"/>
    <property type="match status" value="1"/>
</dbReference>
<dbReference type="Gene3D" id="1.10.357.70">
    <property type="entry name" value="Exocyst complex component Sec6, C-terminal domain"/>
    <property type="match status" value="1"/>
</dbReference>
<dbReference type="Proteomes" id="UP000053259">
    <property type="component" value="Unassembled WGS sequence"/>
</dbReference>
<dbReference type="FunCoup" id="A0A0D2A3Z1">
    <property type="interactions" value="251"/>
</dbReference>
<evidence type="ECO:0000313" key="6">
    <source>
        <dbReference type="Proteomes" id="UP000053259"/>
    </source>
</evidence>
<dbReference type="PANTHER" id="PTHR21292:SF1">
    <property type="entry name" value="EXOCYST COMPLEX COMPONENT 3"/>
    <property type="match status" value="1"/>
</dbReference>
<dbReference type="FunFam" id="1.10.357.70:FF:000005">
    <property type="entry name" value="Exocyst complex component Sec6"/>
    <property type="match status" value="1"/>
</dbReference>
<evidence type="ECO:0000256" key="3">
    <source>
        <dbReference type="ARBA" id="ARBA00022483"/>
    </source>
</evidence>
<name>A0A0D2A3Z1_9PEZI</name>
<dbReference type="STRING" id="253628.A0A0D2A3Z1"/>
<dbReference type="GeneID" id="27315440"/>
<keyword evidence="6" id="KW-1185">Reference proteome</keyword>
<gene>
    <name evidence="5" type="ORF">PV09_07467</name>
</gene>
<dbReference type="AlphaFoldDB" id="A0A0D2A3Z1"/>
<dbReference type="HOGENOM" id="CLU_011776_0_1_1"/>
<keyword evidence="3" id="KW-0268">Exocytosis</keyword>
<feature type="coiled-coil region" evidence="4">
    <location>
        <begin position="66"/>
        <end position="126"/>
    </location>
</feature>
<comment type="similarity">
    <text evidence="1">Belongs to the SEC6 family.</text>
</comment>
<feature type="coiled-coil region" evidence="4">
    <location>
        <begin position="225"/>
        <end position="252"/>
    </location>
</feature>
<dbReference type="EMBL" id="KN847557">
    <property type="protein sequence ID" value="KIW01185.1"/>
    <property type="molecule type" value="Genomic_DNA"/>
</dbReference>
<dbReference type="GO" id="GO:0000149">
    <property type="term" value="F:SNARE binding"/>
    <property type="evidence" value="ECO:0007669"/>
    <property type="project" value="TreeGrafter"/>
</dbReference>
<reference evidence="5 6" key="1">
    <citation type="submission" date="2015-01" db="EMBL/GenBank/DDBJ databases">
        <title>The Genome Sequence of Ochroconis gallopava CBS43764.</title>
        <authorList>
            <consortium name="The Broad Institute Genomics Platform"/>
            <person name="Cuomo C."/>
            <person name="de Hoog S."/>
            <person name="Gorbushina A."/>
            <person name="Stielow B."/>
            <person name="Teixiera M."/>
            <person name="Abouelleil A."/>
            <person name="Chapman S.B."/>
            <person name="Priest M."/>
            <person name="Young S.K."/>
            <person name="Wortman J."/>
            <person name="Nusbaum C."/>
            <person name="Birren B."/>
        </authorList>
    </citation>
    <scope>NUCLEOTIDE SEQUENCE [LARGE SCALE GENOMIC DNA]</scope>
    <source>
        <strain evidence="5 6">CBS 43764</strain>
    </source>
</reference>
<dbReference type="FunFam" id="1.10.357.50:FF:000006">
    <property type="entry name" value="Exocyst complex component sec6"/>
    <property type="match status" value="1"/>
</dbReference>
<dbReference type="VEuPathDB" id="FungiDB:PV09_07467"/>
<evidence type="ECO:0000256" key="4">
    <source>
        <dbReference type="SAM" id="Coils"/>
    </source>
</evidence>
<protein>
    <submittedName>
        <fullName evidence="5">Uncharacterized protein</fullName>
    </submittedName>
</protein>
<dbReference type="InterPro" id="IPR042532">
    <property type="entry name" value="EXOC3/Sec6_C"/>
</dbReference>
<dbReference type="Gene3D" id="1.10.357.50">
    <property type="match status" value="1"/>
</dbReference>
<dbReference type="InParanoid" id="A0A0D2A3Z1"/>
<dbReference type="InterPro" id="IPR010326">
    <property type="entry name" value="EXOC3/Sec6"/>
</dbReference>
<sequence>MDTDYSTIKLTELLRHPDDLDKISALKSEFQRKKSAIDSQLRLGLQEQLSITQTGIGSINEGQRTIEAIRTEMQKIDKLCAEAQNMINDFPHINLVAQTHRNFSLVEEMKNIIETFALRLENIERMLKEDDTMLESQPNLLQIHYELTQLRDAKDAALEQVKEHEGGQELINNLQLPYGGTLQDCFNRLSECVEWFDEHIGLVCINLVQLVQQSNDSLVVRLATIIHEEEKNDKKAKALQDAQQEYKEIASRFKAITSGKKEVRGYKEKFIKAIEAYAENQLDESNQAFEEDPENIDKSFRWYFNDLIAVKQGMQRLMPKKWKIFQTYVQIYHKQLHDWLISRIDSPDLRPPQILAIVNWEEKYYKKMAKLGVSDDWMRPHLIDSRGPDLIREYRQLIVRTVDEWMSRMQTTDTANFTARDENALDQDENGGFRTKTLSDMWRMLREQLEVAKTSKRTDILEGVIEAMFRALQSRQRMWEQLVDTELAKYSESNSSSEGYQGLQDWLIAIANDQVACIDDGDGSEAAQGYLTRFANEISPVLSPEYAPKAAQQIESLREGYIDLSTHCLSAFATLVVLIDFRPLLPEFFTPAWYGKKGMGQAISTFEDYLSDYTPVLHPLLQDILAEELSTELLIKYLSAVHNKGAKFRRTDPFVDKIRDDVVTVFNFYENLPCGDAVKQKWRAVECLVDLLEVEKASVPDVYESVKRGYWDVGMGWVEACLRARDDFDRSLLSAVKARAGAIEVDRGMPTVMEKVK</sequence>
<accession>A0A0D2A3Z1</accession>
<dbReference type="GO" id="GO:0006887">
    <property type="term" value="P:exocytosis"/>
    <property type="evidence" value="ECO:0007669"/>
    <property type="project" value="UniProtKB-KW"/>
</dbReference>
<evidence type="ECO:0000256" key="1">
    <source>
        <dbReference type="ARBA" id="ARBA00009447"/>
    </source>
</evidence>
<dbReference type="GO" id="GO:0051601">
    <property type="term" value="P:exocyst localization"/>
    <property type="evidence" value="ECO:0007669"/>
    <property type="project" value="TreeGrafter"/>
</dbReference>
<evidence type="ECO:0000313" key="5">
    <source>
        <dbReference type="EMBL" id="KIW01185.1"/>
    </source>
</evidence>